<dbReference type="STRING" id="240303.SAMN05421677_14212"/>
<accession>A0A1H0VT68</accession>
<protein>
    <submittedName>
        <fullName evidence="2">Uncharacterized protein</fullName>
    </submittedName>
</protein>
<evidence type="ECO:0000313" key="3">
    <source>
        <dbReference type="Proteomes" id="UP000198860"/>
    </source>
</evidence>
<dbReference type="EMBL" id="FNIZ01000042">
    <property type="protein sequence ID" value="SDP81418.1"/>
    <property type="molecule type" value="Genomic_DNA"/>
</dbReference>
<name>A0A1H0VT68_HALAD</name>
<sequence>MFNKLSKLDYTYIILFIVSFIILYYSMVTAV</sequence>
<evidence type="ECO:0000256" key="1">
    <source>
        <dbReference type="SAM" id="Phobius"/>
    </source>
</evidence>
<dbReference type="Proteomes" id="UP000198860">
    <property type="component" value="Unassembled WGS sequence"/>
</dbReference>
<keyword evidence="1" id="KW-0812">Transmembrane</keyword>
<dbReference type="AlphaFoldDB" id="A0A1H0VT68"/>
<gene>
    <name evidence="2" type="ORF">SAMN05421677_14212</name>
</gene>
<reference evidence="3" key="1">
    <citation type="submission" date="2016-10" db="EMBL/GenBank/DDBJ databases">
        <authorList>
            <person name="Varghese N."/>
            <person name="Submissions S."/>
        </authorList>
    </citation>
    <scope>NUCLEOTIDE SEQUENCE [LARGE SCALE GENOMIC DNA]</scope>
    <source>
        <strain evidence="3">CGMCC 1.3703</strain>
    </source>
</reference>
<keyword evidence="1" id="KW-1133">Transmembrane helix</keyword>
<organism evidence="2 3">
    <name type="scientific">Halobacillus aidingensis</name>
    <dbReference type="NCBI Taxonomy" id="240303"/>
    <lineage>
        <taxon>Bacteria</taxon>
        <taxon>Bacillati</taxon>
        <taxon>Bacillota</taxon>
        <taxon>Bacilli</taxon>
        <taxon>Bacillales</taxon>
        <taxon>Bacillaceae</taxon>
        <taxon>Halobacillus</taxon>
    </lineage>
</organism>
<proteinExistence type="predicted"/>
<evidence type="ECO:0000313" key="2">
    <source>
        <dbReference type="EMBL" id="SDP81418.1"/>
    </source>
</evidence>
<keyword evidence="3" id="KW-1185">Reference proteome</keyword>
<feature type="transmembrane region" description="Helical" evidence="1">
    <location>
        <begin position="12"/>
        <end position="30"/>
    </location>
</feature>
<keyword evidence="1" id="KW-0472">Membrane</keyword>